<evidence type="ECO:0000256" key="1">
    <source>
        <dbReference type="SAM" id="SignalP"/>
    </source>
</evidence>
<name>A0ABZ1AGS8_AROEV</name>
<reference evidence="2 3" key="1">
    <citation type="submission" date="2023-12" db="EMBL/GenBank/DDBJ databases">
        <title>A. evansii MAY27, complete genome.</title>
        <authorList>
            <person name="Wang Y."/>
        </authorList>
    </citation>
    <scope>NUCLEOTIDE SEQUENCE [LARGE SCALE GENOMIC DNA]</scope>
    <source>
        <strain evidence="2 3">MAY27</strain>
    </source>
</reference>
<feature type="chain" id="PRO_5045112716" description="Lipoprotein" evidence="1">
    <location>
        <begin position="24"/>
        <end position="92"/>
    </location>
</feature>
<organism evidence="2 3">
    <name type="scientific">Aromatoleum evansii</name>
    <name type="common">Azoarcus evansii</name>
    <dbReference type="NCBI Taxonomy" id="59406"/>
    <lineage>
        <taxon>Bacteria</taxon>
        <taxon>Pseudomonadati</taxon>
        <taxon>Pseudomonadota</taxon>
        <taxon>Betaproteobacteria</taxon>
        <taxon>Rhodocyclales</taxon>
        <taxon>Rhodocyclaceae</taxon>
        <taxon>Aromatoleum</taxon>
    </lineage>
</organism>
<evidence type="ECO:0008006" key="4">
    <source>
        <dbReference type="Google" id="ProtNLM"/>
    </source>
</evidence>
<evidence type="ECO:0000313" key="3">
    <source>
        <dbReference type="Proteomes" id="UP001626593"/>
    </source>
</evidence>
<keyword evidence="3" id="KW-1185">Reference proteome</keyword>
<dbReference type="Proteomes" id="UP001626593">
    <property type="component" value="Chromosome"/>
</dbReference>
<keyword evidence="1" id="KW-0732">Signal</keyword>
<sequence length="92" mass="9743">MRFTVFLLSIALAGCASTGVVPADRGTYMISKQSAAGIFGTSGGVRADIYTEANEFCARTNKGVETMNLELKDAIPFVRTSSATLQFKCVAP</sequence>
<gene>
    <name evidence="2" type="ORF">U5817_17940</name>
</gene>
<dbReference type="RefSeq" id="WP_407278305.1">
    <property type="nucleotide sequence ID" value="NZ_CP141259.1"/>
</dbReference>
<accession>A0ABZ1AGS8</accession>
<dbReference type="EMBL" id="CP141259">
    <property type="protein sequence ID" value="WRL45075.1"/>
    <property type="molecule type" value="Genomic_DNA"/>
</dbReference>
<proteinExistence type="predicted"/>
<evidence type="ECO:0000313" key="2">
    <source>
        <dbReference type="EMBL" id="WRL45075.1"/>
    </source>
</evidence>
<protein>
    <recommendedName>
        <fullName evidence="4">Lipoprotein</fullName>
    </recommendedName>
</protein>
<feature type="signal peptide" evidence="1">
    <location>
        <begin position="1"/>
        <end position="23"/>
    </location>
</feature>
<dbReference type="PROSITE" id="PS51257">
    <property type="entry name" value="PROKAR_LIPOPROTEIN"/>
    <property type="match status" value="1"/>
</dbReference>